<evidence type="ECO:0000256" key="3">
    <source>
        <dbReference type="ARBA" id="ARBA00022552"/>
    </source>
</evidence>
<dbReference type="GO" id="GO:0000176">
    <property type="term" value="C:nuclear exosome (RNase complex)"/>
    <property type="evidence" value="ECO:0007669"/>
    <property type="project" value="UniProtKB-ARBA"/>
</dbReference>
<dbReference type="SUPFAM" id="SSF55666">
    <property type="entry name" value="Ribonuclease PH domain 2-like"/>
    <property type="match status" value="1"/>
</dbReference>
<dbReference type="InterPro" id="IPR036345">
    <property type="entry name" value="ExoRNase_PH_dom2_sf"/>
</dbReference>
<evidence type="ECO:0000313" key="8">
    <source>
        <dbReference type="Proteomes" id="UP001166286"/>
    </source>
</evidence>
<comment type="caution">
    <text evidence="7">The sequence shown here is derived from an EMBL/GenBank/DDBJ whole genome shotgun (WGS) entry which is preliminary data.</text>
</comment>
<dbReference type="PANTHER" id="PTHR11953">
    <property type="entry name" value="EXOSOME COMPLEX COMPONENT"/>
    <property type="match status" value="1"/>
</dbReference>
<evidence type="ECO:0000256" key="4">
    <source>
        <dbReference type="ARBA" id="ARBA00022835"/>
    </source>
</evidence>
<evidence type="ECO:0000259" key="6">
    <source>
        <dbReference type="Pfam" id="PF01138"/>
    </source>
</evidence>
<dbReference type="InterPro" id="IPR050080">
    <property type="entry name" value="RNase_PH"/>
</dbReference>
<dbReference type="GO" id="GO:0034475">
    <property type="term" value="P:U4 snRNA 3'-end processing"/>
    <property type="evidence" value="ECO:0007669"/>
    <property type="project" value="TreeGrafter"/>
</dbReference>
<dbReference type="GO" id="GO:0000177">
    <property type="term" value="C:cytoplasmic exosome (RNase complex)"/>
    <property type="evidence" value="ECO:0007669"/>
    <property type="project" value="TreeGrafter"/>
</dbReference>
<dbReference type="CDD" id="cd11372">
    <property type="entry name" value="RNase_PH_RRP46"/>
    <property type="match status" value="1"/>
</dbReference>
<dbReference type="GO" id="GO:0016075">
    <property type="term" value="P:rRNA catabolic process"/>
    <property type="evidence" value="ECO:0007669"/>
    <property type="project" value="TreeGrafter"/>
</dbReference>
<evidence type="ECO:0000256" key="1">
    <source>
        <dbReference type="ARBA" id="ARBA00004123"/>
    </source>
</evidence>
<gene>
    <name evidence="7" type="ORF">JMJ35_001599</name>
</gene>
<sequence length="251" mass="27092">MADVTLSPLHRADGSATFTSNGYSVVAAVNGPIEVQRRDELPEEAAIDVAIRPAAGVGGVRERHLESILQSTLRHVILVSAHPRTLIQVTLQIISSTEGSFNVGDLPQATSNLPILPALLQASILALLSTSIPLSMTLTATLVAVDGQRLKSDPSAEELKVASSIHVFAFSSHGNLLVVESEGEFGIETWEEAYQNARLACRGDEENDSESEDVSMDSDNDTKLEDVLRIAVRQKVAREQKWKLDLRSATT</sequence>
<dbReference type="Pfam" id="PF01138">
    <property type="entry name" value="RNase_PH"/>
    <property type="match status" value="1"/>
</dbReference>
<evidence type="ECO:0000256" key="5">
    <source>
        <dbReference type="ARBA" id="ARBA00023242"/>
    </source>
</evidence>
<keyword evidence="4" id="KW-0271">Exosome</keyword>
<name>A0AA39V9H5_9LECA</name>
<keyword evidence="8" id="KW-1185">Reference proteome</keyword>
<dbReference type="GO" id="GO:0005730">
    <property type="term" value="C:nucleolus"/>
    <property type="evidence" value="ECO:0007669"/>
    <property type="project" value="TreeGrafter"/>
</dbReference>
<dbReference type="GO" id="GO:0071028">
    <property type="term" value="P:nuclear mRNA surveillance"/>
    <property type="evidence" value="ECO:0007669"/>
    <property type="project" value="TreeGrafter"/>
</dbReference>
<accession>A0AA39V9H5</accession>
<reference evidence="7" key="1">
    <citation type="submission" date="2023-03" db="EMBL/GenBank/DDBJ databases">
        <title>Complete genome of Cladonia borealis.</title>
        <authorList>
            <person name="Park H."/>
        </authorList>
    </citation>
    <scope>NUCLEOTIDE SEQUENCE</scope>
    <source>
        <strain evidence="7">ANT050790</strain>
    </source>
</reference>
<dbReference type="PANTHER" id="PTHR11953:SF1">
    <property type="entry name" value="EXOSOME COMPLEX COMPONENT RRP46"/>
    <property type="match status" value="1"/>
</dbReference>
<dbReference type="InterPro" id="IPR020568">
    <property type="entry name" value="Ribosomal_Su5_D2-typ_SF"/>
</dbReference>
<dbReference type="InterPro" id="IPR001247">
    <property type="entry name" value="ExoRNase_PH_dom1"/>
</dbReference>
<dbReference type="Proteomes" id="UP001166286">
    <property type="component" value="Unassembled WGS sequence"/>
</dbReference>
<keyword evidence="3" id="KW-0698">rRNA processing</keyword>
<dbReference type="GO" id="GO:0006364">
    <property type="term" value="P:rRNA processing"/>
    <property type="evidence" value="ECO:0007669"/>
    <property type="project" value="UniProtKB-KW"/>
</dbReference>
<organism evidence="7 8">
    <name type="scientific">Cladonia borealis</name>
    <dbReference type="NCBI Taxonomy" id="184061"/>
    <lineage>
        <taxon>Eukaryota</taxon>
        <taxon>Fungi</taxon>
        <taxon>Dikarya</taxon>
        <taxon>Ascomycota</taxon>
        <taxon>Pezizomycotina</taxon>
        <taxon>Lecanoromycetes</taxon>
        <taxon>OSLEUM clade</taxon>
        <taxon>Lecanoromycetidae</taxon>
        <taxon>Lecanorales</taxon>
        <taxon>Lecanorineae</taxon>
        <taxon>Cladoniaceae</taxon>
        <taxon>Cladonia</taxon>
    </lineage>
</organism>
<dbReference type="SUPFAM" id="SSF54211">
    <property type="entry name" value="Ribosomal protein S5 domain 2-like"/>
    <property type="match status" value="1"/>
</dbReference>
<keyword evidence="5" id="KW-0539">Nucleus</keyword>
<dbReference type="GO" id="GO:0071051">
    <property type="term" value="P:poly(A)-dependent snoRNA 3'-end processing"/>
    <property type="evidence" value="ECO:0007669"/>
    <property type="project" value="TreeGrafter"/>
</dbReference>
<comment type="similarity">
    <text evidence="2">Belongs to the RNase PH family.</text>
</comment>
<evidence type="ECO:0000313" key="7">
    <source>
        <dbReference type="EMBL" id="KAK0515565.1"/>
    </source>
</evidence>
<comment type="subcellular location">
    <subcellularLocation>
        <location evidence="1">Nucleus</location>
    </subcellularLocation>
</comment>
<protein>
    <recommendedName>
        <fullName evidence="6">Exoribonuclease phosphorolytic domain-containing protein</fullName>
    </recommendedName>
</protein>
<evidence type="ECO:0000256" key="2">
    <source>
        <dbReference type="ARBA" id="ARBA00006678"/>
    </source>
</evidence>
<proteinExistence type="inferred from homology"/>
<dbReference type="Gene3D" id="3.30.230.70">
    <property type="entry name" value="GHMP Kinase, N-terminal domain"/>
    <property type="match status" value="1"/>
</dbReference>
<dbReference type="EMBL" id="JAFEKC020000003">
    <property type="protein sequence ID" value="KAK0515565.1"/>
    <property type="molecule type" value="Genomic_DNA"/>
</dbReference>
<dbReference type="InterPro" id="IPR027408">
    <property type="entry name" value="PNPase/RNase_PH_dom_sf"/>
</dbReference>
<dbReference type="AlphaFoldDB" id="A0AA39V9H5"/>
<dbReference type="GO" id="GO:0003723">
    <property type="term" value="F:RNA binding"/>
    <property type="evidence" value="ECO:0007669"/>
    <property type="project" value="TreeGrafter"/>
</dbReference>
<feature type="domain" description="Exoribonuclease phosphorolytic" evidence="6">
    <location>
        <begin position="7"/>
        <end position="133"/>
    </location>
</feature>